<dbReference type="PANTHER" id="PTHR38657">
    <property type="entry name" value="SLR1343 PROTEIN"/>
    <property type="match status" value="1"/>
</dbReference>
<dbReference type="Proteomes" id="UP001564760">
    <property type="component" value="Unassembled WGS sequence"/>
</dbReference>
<sequence>MGPHFLDRPDQPVLLVESRAVFERRRFHRRKAHLVLSALRHRAVEPGDQALFLQTRTYGEALDRVAGPLSACQPTSWAAEKFVRSRPGIEVLPARGSCTSRAEFGEWAGRRETLRLEDFYRDARDAMLSGDRVMAHSPLSAPMNLGLLDPLDCAHAAEEAYRAGRAPLVGVEGYIRQLIGRRAYIWHEVVAQQHRLGRSAP</sequence>
<name>A0ABV4C615_9MYCO</name>
<dbReference type="Pfam" id="PF04244">
    <property type="entry name" value="DPRP"/>
    <property type="match status" value="1"/>
</dbReference>
<gene>
    <name evidence="1" type="ORF">AB8998_21055</name>
</gene>
<dbReference type="RefSeq" id="WP_369741685.1">
    <property type="nucleotide sequence ID" value="NZ_JBGEDP010000001.1"/>
</dbReference>
<organism evidence="1 2">
    <name type="scientific">Mycobacterium servetii</name>
    <dbReference type="NCBI Taxonomy" id="3237418"/>
    <lineage>
        <taxon>Bacteria</taxon>
        <taxon>Bacillati</taxon>
        <taxon>Actinomycetota</taxon>
        <taxon>Actinomycetes</taxon>
        <taxon>Mycobacteriales</taxon>
        <taxon>Mycobacteriaceae</taxon>
        <taxon>Mycobacterium</taxon>
    </lineage>
</organism>
<protein>
    <submittedName>
        <fullName evidence="1">Cryptochrome/photolyase family protein</fullName>
    </submittedName>
</protein>
<dbReference type="InterPro" id="IPR052551">
    <property type="entry name" value="UV-DNA_repair_photolyase"/>
</dbReference>
<dbReference type="InterPro" id="IPR007357">
    <property type="entry name" value="PhrB-like"/>
</dbReference>
<dbReference type="InterPro" id="IPR014729">
    <property type="entry name" value="Rossmann-like_a/b/a_fold"/>
</dbReference>
<accession>A0ABV4C615</accession>
<evidence type="ECO:0000313" key="1">
    <source>
        <dbReference type="EMBL" id="MEY8017307.1"/>
    </source>
</evidence>
<keyword evidence="2" id="KW-1185">Reference proteome</keyword>
<dbReference type="EMBL" id="JBGEDP010000001">
    <property type="protein sequence ID" value="MEY8017307.1"/>
    <property type="molecule type" value="Genomic_DNA"/>
</dbReference>
<dbReference type="Gene3D" id="1.25.40.80">
    <property type="match status" value="1"/>
</dbReference>
<dbReference type="InterPro" id="IPR036134">
    <property type="entry name" value="Crypto/Photolyase_FAD-like_sf"/>
</dbReference>
<proteinExistence type="predicted"/>
<dbReference type="PANTHER" id="PTHR38657:SF1">
    <property type="entry name" value="SLR1343 PROTEIN"/>
    <property type="match status" value="1"/>
</dbReference>
<reference evidence="1 2" key="1">
    <citation type="submission" date="2024-08" db="EMBL/GenBank/DDBJ databases">
        <title>Mycobacterium servetensis sp. nov., a novel rapid-growing mycobacterial species recovered from a human patient in Zaragoza, Spain.</title>
        <authorList>
            <person name="Tristancho-Baro A.I."/>
            <person name="Buenestado-Serrano S."/>
            <person name="Garcia De Viedma D."/>
            <person name="Milagro-Beamonte A."/>
            <person name="Burillo N."/>
            <person name="Sanz S."/>
            <person name="Lopez-Calleja A.I."/>
            <person name="Penas-Utrilla D."/>
            <person name="Guardingo M."/>
            <person name="Garcia M.J."/>
            <person name="Vinuelas-Bayon J."/>
        </authorList>
    </citation>
    <scope>NUCLEOTIDE SEQUENCE [LARGE SCALE GENOMIC DNA]</scope>
    <source>
        <strain evidence="2">HUMS_12744610</strain>
    </source>
</reference>
<evidence type="ECO:0000313" key="2">
    <source>
        <dbReference type="Proteomes" id="UP001564760"/>
    </source>
</evidence>
<dbReference type="Gene3D" id="3.40.50.620">
    <property type="entry name" value="HUPs"/>
    <property type="match status" value="1"/>
</dbReference>
<dbReference type="SUPFAM" id="SSF48173">
    <property type="entry name" value="Cryptochrome/photolyase FAD-binding domain"/>
    <property type="match status" value="1"/>
</dbReference>
<comment type="caution">
    <text evidence="1">The sequence shown here is derived from an EMBL/GenBank/DDBJ whole genome shotgun (WGS) entry which is preliminary data.</text>
</comment>